<sequence>MVRILMEQLFIYMETLTPESNSHRQSTRKSTRNCRKR</sequence>
<keyword evidence="3" id="KW-1185">Reference proteome</keyword>
<dbReference type="KEGG" id="gsn:YC6258_05158"/>
<dbReference type="HOGENOM" id="CLU_3344255_0_0_6"/>
<reference evidence="2 3" key="1">
    <citation type="submission" date="2014-01" db="EMBL/GenBank/DDBJ databases">
        <title>Full genme sequencing of cellulolytic bacterium Gynuella sunshinyii YC6258T gen. nov., sp. nov.</title>
        <authorList>
            <person name="Khan H."/>
            <person name="Chung E.J."/>
            <person name="Chung Y.R."/>
        </authorList>
    </citation>
    <scope>NUCLEOTIDE SEQUENCE [LARGE SCALE GENOMIC DNA]</scope>
    <source>
        <strain evidence="2 3">YC6258</strain>
    </source>
</reference>
<evidence type="ECO:0000313" key="3">
    <source>
        <dbReference type="Proteomes" id="UP000032266"/>
    </source>
</evidence>
<dbReference type="EMBL" id="CP007142">
    <property type="protein sequence ID" value="AJQ97188.1"/>
    <property type="molecule type" value="Genomic_DNA"/>
</dbReference>
<protein>
    <submittedName>
        <fullName evidence="2">Uncharacterized protein</fullName>
    </submittedName>
</protein>
<name>A0A0C5VV65_9GAMM</name>
<gene>
    <name evidence="2" type="ORF">YC6258_05158</name>
</gene>
<proteinExistence type="predicted"/>
<accession>A0A0C5VV65</accession>
<feature type="region of interest" description="Disordered" evidence="1">
    <location>
        <begin position="17"/>
        <end position="37"/>
    </location>
</feature>
<evidence type="ECO:0000313" key="2">
    <source>
        <dbReference type="EMBL" id="AJQ97188.1"/>
    </source>
</evidence>
<evidence type="ECO:0000256" key="1">
    <source>
        <dbReference type="SAM" id="MobiDB-lite"/>
    </source>
</evidence>
<dbReference type="Proteomes" id="UP000032266">
    <property type="component" value="Chromosome"/>
</dbReference>
<feature type="compositionally biased region" description="Basic residues" evidence="1">
    <location>
        <begin position="25"/>
        <end position="37"/>
    </location>
</feature>
<organism evidence="2 3">
    <name type="scientific">Gynuella sunshinyii YC6258</name>
    <dbReference type="NCBI Taxonomy" id="1445510"/>
    <lineage>
        <taxon>Bacteria</taxon>
        <taxon>Pseudomonadati</taxon>
        <taxon>Pseudomonadota</taxon>
        <taxon>Gammaproteobacteria</taxon>
        <taxon>Oceanospirillales</taxon>
        <taxon>Saccharospirillaceae</taxon>
        <taxon>Gynuella</taxon>
    </lineage>
</organism>
<dbReference type="AlphaFoldDB" id="A0A0C5VV65"/>